<reference evidence="1" key="1">
    <citation type="journal article" date="2019" name="bioRxiv">
        <title>The Genome of the Zebra Mussel, Dreissena polymorpha: A Resource for Invasive Species Research.</title>
        <authorList>
            <person name="McCartney M.A."/>
            <person name="Auch B."/>
            <person name="Kono T."/>
            <person name="Mallez S."/>
            <person name="Zhang Y."/>
            <person name="Obille A."/>
            <person name="Becker A."/>
            <person name="Abrahante J.E."/>
            <person name="Garbe J."/>
            <person name="Badalamenti J.P."/>
            <person name="Herman A."/>
            <person name="Mangelson H."/>
            <person name="Liachko I."/>
            <person name="Sullivan S."/>
            <person name="Sone E.D."/>
            <person name="Koren S."/>
            <person name="Silverstein K.A.T."/>
            <person name="Beckman K.B."/>
            <person name="Gohl D.M."/>
        </authorList>
    </citation>
    <scope>NUCLEOTIDE SEQUENCE</scope>
    <source>
        <strain evidence="1">Duluth1</strain>
        <tissue evidence="1">Whole animal</tissue>
    </source>
</reference>
<dbReference type="AlphaFoldDB" id="A0A9D4F4H7"/>
<proteinExistence type="predicted"/>
<sequence>MIVFLVTIVVITRINIFTHHRPHTTLTDVGVVAASIHVALVTRLQCLGTNGCTRRGTTKVF</sequence>
<comment type="caution">
    <text evidence="1">The sequence shown here is derived from an EMBL/GenBank/DDBJ whole genome shotgun (WGS) entry which is preliminary data.</text>
</comment>
<accession>A0A9D4F4H7</accession>
<keyword evidence="2" id="KW-1185">Reference proteome</keyword>
<dbReference type="Proteomes" id="UP000828390">
    <property type="component" value="Unassembled WGS sequence"/>
</dbReference>
<name>A0A9D4F4H7_DREPO</name>
<organism evidence="1 2">
    <name type="scientific">Dreissena polymorpha</name>
    <name type="common">Zebra mussel</name>
    <name type="synonym">Mytilus polymorpha</name>
    <dbReference type="NCBI Taxonomy" id="45954"/>
    <lineage>
        <taxon>Eukaryota</taxon>
        <taxon>Metazoa</taxon>
        <taxon>Spiralia</taxon>
        <taxon>Lophotrochozoa</taxon>
        <taxon>Mollusca</taxon>
        <taxon>Bivalvia</taxon>
        <taxon>Autobranchia</taxon>
        <taxon>Heteroconchia</taxon>
        <taxon>Euheterodonta</taxon>
        <taxon>Imparidentia</taxon>
        <taxon>Neoheterodontei</taxon>
        <taxon>Myida</taxon>
        <taxon>Dreissenoidea</taxon>
        <taxon>Dreissenidae</taxon>
        <taxon>Dreissena</taxon>
    </lineage>
</organism>
<protein>
    <submittedName>
        <fullName evidence="1">Uncharacterized protein</fullName>
    </submittedName>
</protein>
<evidence type="ECO:0000313" key="1">
    <source>
        <dbReference type="EMBL" id="KAH3791708.1"/>
    </source>
</evidence>
<evidence type="ECO:0000313" key="2">
    <source>
        <dbReference type="Proteomes" id="UP000828390"/>
    </source>
</evidence>
<gene>
    <name evidence="1" type="ORF">DPMN_145197</name>
</gene>
<dbReference type="EMBL" id="JAIWYP010000007">
    <property type="protein sequence ID" value="KAH3791708.1"/>
    <property type="molecule type" value="Genomic_DNA"/>
</dbReference>
<reference evidence="1" key="2">
    <citation type="submission" date="2020-11" db="EMBL/GenBank/DDBJ databases">
        <authorList>
            <person name="McCartney M.A."/>
            <person name="Auch B."/>
            <person name="Kono T."/>
            <person name="Mallez S."/>
            <person name="Becker A."/>
            <person name="Gohl D.M."/>
            <person name="Silverstein K.A.T."/>
            <person name="Koren S."/>
            <person name="Bechman K.B."/>
            <person name="Herman A."/>
            <person name="Abrahante J.E."/>
            <person name="Garbe J."/>
        </authorList>
    </citation>
    <scope>NUCLEOTIDE SEQUENCE</scope>
    <source>
        <strain evidence="1">Duluth1</strain>
        <tissue evidence="1">Whole animal</tissue>
    </source>
</reference>